<comment type="caution">
    <text evidence="1">The sequence shown here is derived from an EMBL/GenBank/DDBJ whole genome shotgun (WGS) entry which is preliminary data.</text>
</comment>
<proteinExistence type="predicted"/>
<evidence type="ECO:0000313" key="1">
    <source>
        <dbReference type="EMBL" id="MFD1440811.1"/>
    </source>
</evidence>
<gene>
    <name evidence="1" type="ORF">ACFQ5K_05305</name>
</gene>
<dbReference type="RefSeq" id="WP_263853480.1">
    <property type="nucleotide sequence ID" value="NZ_JBHTOK010000040.1"/>
</dbReference>
<reference evidence="2" key="1">
    <citation type="journal article" date="2019" name="Int. J. Syst. Evol. Microbiol.">
        <title>The Global Catalogue of Microorganisms (GCM) 10K type strain sequencing project: providing services to taxonomists for standard genome sequencing and annotation.</title>
        <authorList>
            <consortium name="The Broad Institute Genomics Platform"/>
            <consortium name="The Broad Institute Genome Sequencing Center for Infectious Disease"/>
            <person name="Wu L."/>
            <person name="Ma J."/>
        </authorList>
    </citation>
    <scope>NUCLEOTIDE SEQUENCE [LARGE SCALE GENOMIC DNA]</scope>
    <source>
        <strain evidence="2">CCM 8912</strain>
    </source>
</reference>
<dbReference type="Proteomes" id="UP001597212">
    <property type="component" value="Unassembled WGS sequence"/>
</dbReference>
<sequence>MAKTLTDNASYAVTVKRNERIDNMQAQITTSHVSFNDKID</sequence>
<organism evidence="1 2">
    <name type="scientific">Lacticaseibacillus hegangensis</name>
    <dbReference type="NCBI Taxonomy" id="2486010"/>
    <lineage>
        <taxon>Bacteria</taxon>
        <taxon>Bacillati</taxon>
        <taxon>Bacillota</taxon>
        <taxon>Bacilli</taxon>
        <taxon>Lactobacillales</taxon>
        <taxon>Lactobacillaceae</taxon>
        <taxon>Lacticaseibacillus</taxon>
    </lineage>
</organism>
<dbReference type="EMBL" id="JBHTOK010000040">
    <property type="protein sequence ID" value="MFD1440811.1"/>
    <property type="molecule type" value="Genomic_DNA"/>
</dbReference>
<name>A0ABW4CW64_9LACO</name>
<evidence type="ECO:0000313" key="2">
    <source>
        <dbReference type="Proteomes" id="UP001597212"/>
    </source>
</evidence>
<protein>
    <submittedName>
        <fullName evidence="1">Uncharacterized protein</fullName>
    </submittedName>
</protein>
<keyword evidence="2" id="KW-1185">Reference proteome</keyword>
<accession>A0ABW4CW64</accession>